<proteinExistence type="predicted"/>
<sequence>MTNKQAIPPLLSASVWLLAAGLAQAGEYTVRDGDTLNAKLSRDGLTRLSILGARVEQVFSADGQDLTFQVDKRNGQVFVRYKGSETVLDEITLPAGGSVKRKQAAGSGKDVFSAFVTDDGGRTFNLNLTLAQTPSESIVLKPLVVEKAKSGRVIIQNDQALPAEVMALTQVMAQNATDVSGYEVARDLHEPQAWWGGTEYVRVASYAGDTLLGETYTLTNRTGAEMRMVESEFQAKGVLGVAIKTPILQDGEFTTLYIVREADQ</sequence>
<dbReference type="InterPro" id="IPR055397">
    <property type="entry name" value="TraK_C"/>
</dbReference>
<keyword evidence="6" id="KW-1185">Reference proteome</keyword>
<dbReference type="Proteomes" id="UP001229862">
    <property type="component" value="Chromosome"/>
</dbReference>
<gene>
    <name evidence="4" type="ORF">RCC75_05245</name>
    <name evidence="5" type="ORF">RCG00_20335</name>
</gene>
<reference evidence="5 6" key="1">
    <citation type="submission" date="2023-08" db="EMBL/GenBank/DDBJ databases">
        <title>New molecular markers tilS and rpoB for phylogenetic and monitoring studies of the genus Thiothrix biodiversity.</title>
        <authorList>
            <person name="Ravin N.V."/>
            <person name="Smolyakov D."/>
            <person name="Markov N.D."/>
            <person name="Beletsky A.V."/>
            <person name="Mardanov A.V."/>
            <person name="Rudenko T.S."/>
            <person name="Grabovich M.Y."/>
        </authorList>
    </citation>
    <scope>NUCLEOTIDE SEQUENCE</scope>
    <source>
        <strain evidence="5">DNT52</strain>
        <strain evidence="4 6">H33</strain>
    </source>
</reference>
<dbReference type="Pfam" id="PF06586">
    <property type="entry name" value="TraK_N"/>
    <property type="match status" value="1"/>
</dbReference>
<feature type="domain" description="TraK N-terminal" evidence="2">
    <location>
        <begin position="29"/>
        <end position="140"/>
    </location>
</feature>
<evidence type="ECO:0000259" key="3">
    <source>
        <dbReference type="Pfam" id="PF23536"/>
    </source>
</evidence>
<keyword evidence="1" id="KW-0732">Signal</keyword>
<evidence type="ECO:0000313" key="4">
    <source>
        <dbReference type="EMBL" id="MDQ5767921.1"/>
    </source>
</evidence>
<dbReference type="InterPro" id="IPR010563">
    <property type="entry name" value="TraK_N"/>
</dbReference>
<accession>A0AA51MLT3</accession>
<feature type="chain" id="PRO_5041438616" evidence="1">
    <location>
        <begin position="26"/>
        <end position="264"/>
    </location>
</feature>
<feature type="signal peptide" evidence="1">
    <location>
        <begin position="1"/>
        <end position="25"/>
    </location>
</feature>
<evidence type="ECO:0000259" key="2">
    <source>
        <dbReference type="Pfam" id="PF06586"/>
    </source>
</evidence>
<dbReference type="AlphaFoldDB" id="A0AA51MLT3"/>
<dbReference type="Proteomes" id="UP001223336">
    <property type="component" value="Unassembled WGS sequence"/>
</dbReference>
<dbReference type="EMBL" id="JAVFKN010000004">
    <property type="protein sequence ID" value="MDQ5767921.1"/>
    <property type="molecule type" value="Genomic_DNA"/>
</dbReference>
<evidence type="ECO:0000313" key="5">
    <source>
        <dbReference type="EMBL" id="WML86620.1"/>
    </source>
</evidence>
<protein>
    <submittedName>
        <fullName evidence="5">Type-F conjugative transfer system secretin TraK</fullName>
    </submittedName>
</protein>
<evidence type="ECO:0000256" key="1">
    <source>
        <dbReference type="SAM" id="SignalP"/>
    </source>
</evidence>
<dbReference type="EMBL" id="CP133217">
    <property type="protein sequence ID" value="WML86620.1"/>
    <property type="molecule type" value="Genomic_DNA"/>
</dbReference>
<dbReference type="Pfam" id="PF23536">
    <property type="entry name" value="TraK_C"/>
    <property type="match status" value="1"/>
</dbReference>
<dbReference type="RefSeq" id="WP_308134039.1">
    <property type="nucleotide sequence ID" value="NZ_CP133197.1"/>
</dbReference>
<feature type="domain" description="TraK C-terminal" evidence="3">
    <location>
        <begin position="162"/>
        <end position="260"/>
    </location>
</feature>
<evidence type="ECO:0000313" key="6">
    <source>
        <dbReference type="Proteomes" id="UP001223336"/>
    </source>
</evidence>
<name>A0AA51MLT3_9GAMM</name>
<organism evidence="5">
    <name type="scientific">Thiothrix subterranea</name>
    <dbReference type="NCBI Taxonomy" id="2735563"/>
    <lineage>
        <taxon>Bacteria</taxon>
        <taxon>Pseudomonadati</taxon>
        <taxon>Pseudomonadota</taxon>
        <taxon>Gammaproteobacteria</taxon>
        <taxon>Thiotrichales</taxon>
        <taxon>Thiotrichaceae</taxon>
        <taxon>Thiothrix</taxon>
    </lineage>
</organism>